<evidence type="ECO:0000256" key="2">
    <source>
        <dbReference type="ARBA" id="ARBA00022771"/>
    </source>
</evidence>
<dbReference type="Gene3D" id="2.20.25.240">
    <property type="match status" value="1"/>
</dbReference>
<dbReference type="InterPro" id="IPR007588">
    <property type="entry name" value="Znf_FLYWCH"/>
</dbReference>
<accession>A0AAW1CXX0</accession>
<protein>
    <recommendedName>
        <fullName evidence="4">FLYWCH-type domain-containing protein</fullName>
    </recommendedName>
</protein>
<dbReference type="GO" id="GO:0008270">
    <property type="term" value="F:zinc ion binding"/>
    <property type="evidence" value="ECO:0007669"/>
    <property type="project" value="UniProtKB-KW"/>
</dbReference>
<comment type="caution">
    <text evidence="5">The sequence shown here is derived from an EMBL/GenBank/DDBJ whole genome shotgun (WGS) entry which is preliminary data.</text>
</comment>
<reference evidence="5 6" key="1">
    <citation type="submission" date="2022-12" db="EMBL/GenBank/DDBJ databases">
        <title>Chromosome-level genome assembly of true bugs.</title>
        <authorList>
            <person name="Ma L."/>
            <person name="Li H."/>
        </authorList>
    </citation>
    <scope>NUCLEOTIDE SEQUENCE [LARGE SCALE GENOMIC DNA]</scope>
    <source>
        <strain evidence="5">Lab_2022b</strain>
    </source>
</reference>
<name>A0AAW1CXX0_9HEMI</name>
<feature type="domain" description="FLYWCH-type" evidence="4">
    <location>
        <begin position="61"/>
        <end position="121"/>
    </location>
</feature>
<dbReference type="Pfam" id="PF04500">
    <property type="entry name" value="FLYWCH"/>
    <property type="match status" value="1"/>
</dbReference>
<keyword evidence="1" id="KW-0479">Metal-binding</keyword>
<sequence>MELFEGESDEKEETAHAYIDYNHMLQQDMSYPSPSAPYIKLECGSVEDDCLSIAEDSKFIFSETSRGNTILIYKCYEYLQHRITSEQVVHWRCRQYKSNKCRTIMHTRGDAILKQPEQHTHPIAPCISLAKKATNAMKRIMKHPGVTPKMAIEEVIQHLPEDVKLSLPKKSSLTRTLQRSQRKLNFF</sequence>
<organism evidence="5 6">
    <name type="scientific">Rhynocoris fuscipes</name>
    <dbReference type="NCBI Taxonomy" id="488301"/>
    <lineage>
        <taxon>Eukaryota</taxon>
        <taxon>Metazoa</taxon>
        <taxon>Ecdysozoa</taxon>
        <taxon>Arthropoda</taxon>
        <taxon>Hexapoda</taxon>
        <taxon>Insecta</taxon>
        <taxon>Pterygota</taxon>
        <taxon>Neoptera</taxon>
        <taxon>Paraneoptera</taxon>
        <taxon>Hemiptera</taxon>
        <taxon>Heteroptera</taxon>
        <taxon>Panheteroptera</taxon>
        <taxon>Cimicomorpha</taxon>
        <taxon>Reduviidae</taxon>
        <taxon>Harpactorinae</taxon>
        <taxon>Harpactorini</taxon>
        <taxon>Rhynocoris</taxon>
    </lineage>
</organism>
<evidence type="ECO:0000256" key="3">
    <source>
        <dbReference type="ARBA" id="ARBA00022833"/>
    </source>
</evidence>
<evidence type="ECO:0000313" key="5">
    <source>
        <dbReference type="EMBL" id="KAK9502390.1"/>
    </source>
</evidence>
<evidence type="ECO:0000256" key="1">
    <source>
        <dbReference type="ARBA" id="ARBA00022723"/>
    </source>
</evidence>
<dbReference type="EMBL" id="JAPXFL010000008">
    <property type="protein sequence ID" value="KAK9502390.1"/>
    <property type="molecule type" value="Genomic_DNA"/>
</dbReference>
<keyword evidence="6" id="KW-1185">Reference proteome</keyword>
<keyword evidence="3" id="KW-0862">Zinc</keyword>
<evidence type="ECO:0000313" key="6">
    <source>
        <dbReference type="Proteomes" id="UP001461498"/>
    </source>
</evidence>
<proteinExistence type="predicted"/>
<gene>
    <name evidence="5" type="ORF">O3M35_011174</name>
</gene>
<keyword evidence="2" id="KW-0863">Zinc-finger</keyword>
<dbReference type="AlphaFoldDB" id="A0AAW1CXX0"/>
<evidence type="ECO:0000259" key="4">
    <source>
        <dbReference type="Pfam" id="PF04500"/>
    </source>
</evidence>
<dbReference type="Proteomes" id="UP001461498">
    <property type="component" value="Unassembled WGS sequence"/>
</dbReference>